<organism evidence="2 3">
    <name type="scientific">Streptomyces olivaceus</name>
    <dbReference type="NCBI Taxonomy" id="47716"/>
    <lineage>
        <taxon>Bacteria</taxon>
        <taxon>Bacillati</taxon>
        <taxon>Actinomycetota</taxon>
        <taxon>Actinomycetes</taxon>
        <taxon>Kitasatosporales</taxon>
        <taxon>Streptomycetaceae</taxon>
        <taxon>Streptomyces</taxon>
    </lineage>
</organism>
<dbReference type="PANTHER" id="PTHR13847:SF281">
    <property type="entry name" value="FAD DEPENDENT OXIDOREDUCTASE DOMAIN-CONTAINING PROTEIN"/>
    <property type="match status" value="1"/>
</dbReference>
<dbReference type="SUPFAM" id="SSF51905">
    <property type="entry name" value="FAD/NAD(P)-binding domain"/>
    <property type="match status" value="1"/>
</dbReference>
<dbReference type="InterPro" id="IPR006076">
    <property type="entry name" value="FAD-dep_OxRdtase"/>
</dbReference>
<gene>
    <name evidence="2" type="ORF">KVH32_29125</name>
</gene>
<keyword evidence="3" id="KW-1185">Reference proteome</keyword>
<dbReference type="Gene3D" id="3.50.50.60">
    <property type="entry name" value="FAD/NAD(P)-binding domain"/>
    <property type="match status" value="1"/>
</dbReference>
<dbReference type="Gene3D" id="3.30.9.10">
    <property type="entry name" value="D-Amino Acid Oxidase, subunit A, domain 2"/>
    <property type="match status" value="1"/>
</dbReference>
<protein>
    <submittedName>
        <fullName evidence="2">FAD-binding oxidoreductase</fullName>
    </submittedName>
</protein>
<dbReference type="RefSeq" id="WP_224310143.1">
    <property type="nucleotide sequence ID" value="NZ_JAHSST010000016.1"/>
</dbReference>
<dbReference type="EMBL" id="JAHSTP010000015">
    <property type="protein sequence ID" value="MBZ6155197.1"/>
    <property type="molecule type" value="Genomic_DNA"/>
</dbReference>
<dbReference type="InterPro" id="IPR036188">
    <property type="entry name" value="FAD/NAD-bd_sf"/>
</dbReference>
<dbReference type="PRINTS" id="PR00420">
    <property type="entry name" value="RNGMNOXGNASE"/>
</dbReference>
<accession>A0ABS7WB64</accession>
<sequence length="440" mass="45757">MTGQPAGMPYWDTAELPPQPQLQGVATADVAVVGAGLAGLSCAYHLAERAPGLDIAVVDAARPAAGASGRGTGLLGPRAGPALDRAVRRFGPRTARRMHRAGERAVRDVLDLCARLDVPCGLRAGDQLMATRSPAGLVALAHQARTGRELGLDVPVLSPAGIRARVSVPYRAALLHRPAATLDPAALTCALARACADKGVRFHGRSPLLALRPGDLVGPELVLPHGRLYAGQAVLAVNSAARALELPVGTILPLEVYAVATEPLSPGAYEALGGRAGHAVVDAVSIAPYFRLLPDRGLIAGGGTAVVPAGLSAPRLQALRERAWARLEGWLHALHPDLARVRITHRWSGRIGMTGDDLPVVGPVHGFPDVWFIGGCCGHGLALSVAHGAHVAAALLGEPEPGDPLPWHRSRAPRLPVDGPGRFLVRGYVDTLGRVARHAC</sequence>
<feature type="domain" description="FAD dependent oxidoreductase" evidence="1">
    <location>
        <begin position="29"/>
        <end position="393"/>
    </location>
</feature>
<evidence type="ECO:0000313" key="2">
    <source>
        <dbReference type="EMBL" id="MBZ6155197.1"/>
    </source>
</evidence>
<proteinExistence type="predicted"/>
<evidence type="ECO:0000259" key="1">
    <source>
        <dbReference type="Pfam" id="PF01266"/>
    </source>
</evidence>
<dbReference type="Proteomes" id="UP000758701">
    <property type="component" value="Unassembled WGS sequence"/>
</dbReference>
<comment type="caution">
    <text evidence="2">The sequence shown here is derived from an EMBL/GenBank/DDBJ whole genome shotgun (WGS) entry which is preliminary data.</text>
</comment>
<name>A0ABS7WB64_STROV</name>
<reference evidence="2 3" key="1">
    <citation type="submission" date="2021-06" db="EMBL/GenBank/DDBJ databases">
        <title>Ecological speciation of a Streptomyces species isolated from different habitats and geographic origins.</title>
        <authorList>
            <person name="Wang J."/>
        </authorList>
    </citation>
    <scope>NUCLEOTIDE SEQUENCE [LARGE SCALE GENOMIC DNA]</scope>
    <source>
        <strain evidence="2 3">FXJ8.012</strain>
    </source>
</reference>
<evidence type="ECO:0000313" key="3">
    <source>
        <dbReference type="Proteomes" id="UP000758701"/>
    </source>
</evidence>
<dbReference type="Pfam" id="PF01266">
    <property type="entry name" value="DAO"/>
    <property type="match status" value="1"/>
</dbReference>
<dbReference type="PANTHER" id="PTHR13847">
    <property type="entry name" value="SARCOSINE DEHYDROGENASE-RELATED"/>
    <property type="match status" value="1"/>
</dbReference>